<keyword evidence="2" id="KW-1185">Reference proteome</keyword>
<dbReference type="Proteomes" id="UP000828048">
    <property type="component" value="Chromosome 8"/>
</dbReference>
<name>A0ACB7YBZ8_9ERIC</name>
<evidence type="ECO:0000313" key="1">
    <source>
        <dbReference type="EMBL" id="KAH7851047.1"/>
    </source>
</evidence>
<protein>
    <submittedName>
        <fullName evidence="1">Uncharacterized protein</fullName>
    </submittedName>
</protein>
<organism evidence="1 2">
    <name type="scientific">Vaccinium darrowii</name>
    <dbReference type="NCBI Taxonomy" id="229202"/>
    <lineage>
        <taxon>Eukaryota</taxon>
        <taxon>Viridiplantae</taxon>
        <taxon>Streptophyta</taxon>
        <taxon>Embryophyta</taxon>
        <taxon>Tracheophyta</taxon>
        <taxon>Spermatophyta</taxon>
        <taxon>Magnoliopsida</taxon>
        <taxon>eudicotyledons</taxon>
        <taxon>Gunneridae</taxon>
        <taxon>Pentapetalae</taxon>
        <taxon>asterids</taxon>
        <taxon>Ericales</taxon>
        <taxon>Ericaceae</taxon>
        <taxon>Vaccinioideae</taxon>
        <taxon>Vaccinieae</taxon>
        <taxon>Vaccinium</taxon>
    </lineage>
</organism>
<gene>
    <name evidence="1" type="ORF">Vadar_006599</name>
</gene>
<accession>A0ACB7YBZ8</accession>
<comment type="caution">
    <text evidence="1">The sequence shown here is derived from an EMBL/GenBank/DDBJ whole genome shotgun (WGS) entry which is preliminary data.</text>
</comment>
<proteinExistence type="predicted"/>
<reference evidence="1 2" key="1">
    <citation type="journal article" date="2021" name="Hortic Res">
        <title>High-quality reference genome and annotation aids understanding of berry development for evergreen blueberry (Vaccinium darrowii).</title>
        <authorList>
            <person name="Yu J."/>
            <person name="Hulse-Kemp A.M."/>
            <person name="Babiker E."/>
            <person name="Staton M."/>
        </authorList>
    </citation>
    <scope>NUCLEOTIDE SEQUENCE [LARGE SCALE GENOMIC DNA]</scope>
    <source>
        <strain evidence="2">cv. NJ 8807/NJ 8810</strain>
        <tissue evidence="1">Young leaf</tissue>
    </source>
</reference>
<sequence length="141" mass="16966">MTHIAAESNRRQQMNNHLTVLGSFMLSSYIQRPRRERRNQPGHHLYFNLLLLRHHYWDFGYIVTDNFTMRKLEVRIWKLGQRTTEGKSSWLEMTKHFTSLCMLEIPGWEDCDKCHLLKHQKQLDFRDRDSAEFDEGADKSL</sequence>
<evidence type="ECO:0000313" key="2">
    <source>
        <dbReference type="Proteomes" id="UP000828048"/>
    </source>
</evidence>
<dbReference type="EMBL" id="CM037158">
    <property type="protein sequence ID" value="KAH7851047.1"/>
    <property type="molecule type" value="Genomic_DNA"/>
</dbReference>